<feature type="compositionally biased region" description="Basic residues" evidence="1">
    <location>
        <begin position="64"/>
        <end position="77"/>
    </location>
</feature>
<organism evidence="2 3">
    <name type="scientific">Polychaeton citri CBS 116435</name>
    <dbReference type="NCBI Taxonomy" id="1314669"/>
    <lineage>
        <taxon>Eukaryota</taxon>
        <taxon>Fungi</taxon>
        <taxon>Dikarya</taxon>
        <taxon>Ascomycota</taxon>
        <taxon>Pezizomycotina</taxon>
        <taxon>Dothideomycetes</taxon>
        <taxon>Dothideomycetidae</taxon>
        <taxon>Capnodiales</taxon>
        <taxon>Capnodiaceae</taxon>
        <taxon>Polychaeton</taxon>
    </lineage>
</organism>
<dbReference type="AlphaFoldDB" id="A0A9P4QFU1"/>
<gene>
    <name evidence="2" type="ORF">K431DRAFT_282616</name>
</gene>
<evidence type="ECO:0000313" key="2">
    <source>
        <dbReference type="EMBL" id="KAF2723922.1"/>
    </source>
</evidence>
<sequence>MEGLEASSDIDFQTSSGDYGPPFHLDNMGHISGFISNGSEVLDDTQVYISHGWGALKILGGHPPRTKSQKHQPRSPD</sequence>
<comment type="caution">
    <text evidence="2">The sequence shown here is derived from an EMBL/GenBank/DDBJ whole genome shotgun (WGS) entry which is preliminary data.</text>
</comment>
<proteinExistence type="predicted"/>
<reference evidence="2" key="1">
    <citation type="journal article" date="2020" name="Stud. Mycol.">
        <title>101 Dothideomycetes genomes: a test case for predicting lifestyles and emergence of pathogens.</title>
        <authorList>
            <person name="Haridas S."/>
            <person name="Albert R."/>
            <person name="Binder M."/>
            <person name="Bloem J."/>
            <person name="Labutti K."/>
            <person name="Salamov A."/>
            <person name="Andreopoulos B."/>
            <person name="Baker S."/>
            <person name="Barry K."/>
            <person name="Bills G."/>
            <person name="Bluhm B."/>
            <person name="Cannon C."/>
            <person name="Castanera R."/>
            <person name="Culley D."/>
            <person name="Daum C."/>
            <person name="Ezra D."/>
            <person name="Gonzalez J."/>
            <person name="Henrissat B."/>
            <person name="Kuo A."/>
            <person name="Liang C."/>
            <person name="Lipzen A."/>
            <person name="Lutzoni F."/>
            <person name="Magnuson J."/>
            <person name="Mondo S."/>
            <person name="Nolan M."/>
            <person name="Ohm R."/>
            <person name="Pangilinan J."/>
            <person name="Park H.-J."/>
            <person name="Ramirez L."/>
            <person name="Alfaro M."/>
            <person name="Sun H."/>
            <person name="Tritt A."/>
            <person name="Yoshinaga Y."/>
            <person name="Zwiers L.-H."/>
            <person name="Turgeon B."/>
            <person name="Goodwin S."/>
            <person name="Spatafora J."/>
            <person name="Crous P."/>
            <person name="Grigoriev I."/>
        </authorList>
    </citation>
    <scope>NUCLEOTIDE SEQUENCE</scope>
    <source>
        <strain evidence="2">CBS 116435</strain>
    </source>
</reference>
<name>A0A9P4QFU1_9PEZI</name>
<dbReference type="Gene3D" id="3.10.129.110">
    <property type="entry name" value="Polyketide synthase dehydratase"/>
    <property type="match status" value="1"/>
</dbReference>
<keyword evidence="3" id="KW-1185">Reference proteome</keyword>
<dbReference type="OrthoDB" id="329835at2759"/>
<evidence type="ECO:0000313" key="3">
    <source>
        <dbReference type="Proteomes" id="UP000799441"/>
    </source>
</evidence>
<protein>
    <submittedName>
        <fullName evidence="2">Uncharacterized protein</fullName>
    </submittedName>
</protein>
<feature type="region of interest" description="Disordered" evidence="1">
    <location>
        <begin position="58"/>
        <end position="77"/>
    </location>
</feature>
<evidence type="ECO:0000256" key="1">
    <source>
        <dbReference type="SAM" id="MobiDB-lite"/>
    </source>
</evidence>
<dbReference type="EMBL" id="MU003774">
    <property type="protein sequence ID" value="KAF2723922.1"/>
    <property type="molecule type" value="Genomic_DNA"/>
</dbReference>
<feature type="region of interest" description="Disordered" evidence="1">
    <location>
        <begin position="1"/>
        <end position="23"/>
    </location>
</feature>
<dbReference type="Proteomes" id="UP000799441">
    <property type="component" value="Unassembled WGS sequence"/>
</dbReference>
<dbReference type="InterPro" id="IPR042104">
    <property type="entry name" value="PKS_dehydratase_sf"/>
</dbReference>
<accession>A0A9P4QFU1</accession>